<dbReference type="Proteomes" id="UP001206983">
    <property type="component" value="Unassembled WGS sequence"/>
</dbReference>
<dbReference type="RefSeq" id="WP_256623705.1">
    <property type="nucleotide sequence ID" value="NZ_JTEO01000010.1"/>
</dbReference>
<organism evidence="1 2">
    <name type="scientific">Methanolobus chelungpuianus</name>
    <dbReference type="NCBI Taxonomy" id="502115"/>
    <lineage>
        <taxon>Archaea</taxon>
        <taxon>Methanobacteriati</taxon>
        <taxon>Methanobacteriota</taxon>
        <taxon>Stenosarchaea group</taxon>
        <taxon>Methanomicrobia</taxon>
        <taxon>Methanosarcinales</taxon>
        <taxon>Methanosarcinaceae</taxon>
        <taxon>Methanolobus</taxon>
    </lineage>
</organism>
<dbReference type="EMBL" id="JTEO01000010">
    <property type="protein sequence ID" value="MCQ6963786.1"/>
    <property type="molecule type" value="Genomic_DNA"/>
</dbReference>
<proteinExistence type="predicted"/>
<keyword evidence="2" id="KW-1185">Reference proteome</keyword>
<evidence type="ECO:0000313" key="2">
    <source>
        <dbReference type="Proteomes" id="UP001206983"/>
    </source>
</evidence>
<reference evidence="1 2" key="1">
    <citation type="journal article" date="2011" name="Appl. Environ. Microbiol.">
        <title>Methanogenic archaea isolated from Taiwan's Chelungpu fault.</title>
        <authorList>
            <person name="Wu S.Y."/>
            <person name="Lai M.C."/>
        </authorList>
    </citation>
    <scope>NUCLEOTIDE SEQUENCE [LARGE SCALE GENOMIC DNA]</scope>
    <source>
        <strain evidence="1 2">St545Mb</strain>
    </source>
</reference>
<sequence>MVLIESTELLENLSFLLKVSQEFKLHETSKAYEDIIRHIRSMENEILLEEGCFEHFRSPKKCKCMAD</sequence>
<gene>
    <name evidence="1" type="ORF">PV02_12045</name>
</gene>
<protein>
    <submittedName>
        <fullName evidence="1">Uncharacterized protein</fullName>
    </submittedName>
</protein>
<dbReference type="AlphaFoldDB" id="A0AAE3KYG7"/>
<accession>A0AAE3KYG7</accession>
<name>A0AAE3KYG7_9EURY</name>
<comment type="caution">
    <text evidence="1">The sequence shown here is derived from an EMBL/GenBank/DDBJ whole genome shotgun (WGS) entry which is preliminary data.</text>
</comment>
<evidence type="ECO:0000313" key="1">
    <source>
        <dbReference type="EMBL" id="MCQ6963786.1"/>
    </source>
</evidence>